<dbReference type="NCBIfam" id="TIGR03478">
    <property type="entry name" value="DMSO_red_II_bet"/>
    <property type="match status" value="1"/>
</dbReference>
<dbReference type="GO" id="GO:0016020">
    <property type="term" value="C:membrane"/>
    <property type="evidence" value="ECO:0007669"/>
    <property type="project" value="TreeGrafter"/>
</dbReference>
<keyword evidence="5" id="KW-0004">4Fe-4S</keyword>
<evidence type="ECO:0000256" key="3">
    <source>
        <dbReference type="ARBA" id="ARBA00004196"/>
    </source>
</evidence>
<evidence type="ECO:0000256" key="6">
    <source>
        <dbReference type="ARBA" id="ARBA00022723"/>
    </source>
</evidence>
<dbReference type="CDD" id="cd10555">
    <property type="entry name" value="EBDH_beta"/>
    <property type="match status" value="1"/>
</dbReference>
<evidence type="ECO:0000256" key="4">
    <source>
        <dbReference type="ARBA" id="ARBA00022448"/>
    </source>
</evidence>
<name>A0A6S6Y264_9PROT</name>
<dbReference type="PANTHER" id="PTHR43518">
    <property type="entry name" value="NITRATE REDUCTASE BETA SUBUNIT"/>
    <property type="match status" value="1"/>
</dbReference>
<keyword evidence="7" id="KW-0677">Repeat</keyword>
<dbReference type="SUPFAM" id="SSF54862">
    <property type="entry name" value="4Fe-4S ferredoxins"/>
    <property type="match status" value="1"/>
</dbReference>
<dbReference type="AlphaFoldDB" id="A0A6S6Y264"/>
<dbReference type="GO" id="GO:0033797">
    <property type="term" value="F:selenate reductase activity"/>
    <property type="evidence" value="ECO:0007669"/>
    <property type="project" value="UniProtKB-EC"/>
</dbReference>
<evidence type="ECO:0000256" key="7">
    <source>
        <dbReference type="ARBA" id="ARBA00022737"/>
    </source>
</evidence>
<proteinExistence type="predicted"/>
<evidence type="ECO:0000256" key="11">
    <source>
        <dbReference type="ARBA" id="ARBA00023291"/>
    </source>
</evidence>
<sequence length="341" mass="38195">MTQRQLAMVMDLNKCVGCHSCSIACKQLWTGDEGRESMWWNTVNTLPGKGTPKNWEQMGGGFRDGQAQAGEMPTVKEFGEAWQFNHEEVFFGGKGSQVHFQPQGGTPEWGPNWDEDQGGGEYPNSFYFYLPRICNHCTTPACKAACPRGAIKKREEDGIVLIDEDHCRGYRFCMEACPYKKIYFNHERGVANKCILCLPRVEKGVATACARQCPGRVRFFGFRDDKAAAVYKLVDQWKVAVPLHPEYGTDPNVFYVPPLAPSAISADGDFDLKKSRIPEDYLRSLFGQAGIDALAILAAEMQKTRQGGHSELIDTLVSINWNDMFGGFTRDPSTIHWIKSV</sequence>
<evidence type="ECO:0000313" key="14">
    <source>
        <dbReference type="Proteomes" id="UP000515733"/>
    </source>
</evidence>
<dbReference type="GO" id="GO:0009061">
    <property type="term" value="P:anaerobic respiration"/>
    <property type="evidence" value="ECO:0007669"/>
    <property type="project" value="InterPro"/>
</dbReference>
<organism evidence="13 14">
    <name type="scientific">Denitratisoma oestradiolicum</name>
    <dbReference type="NCBI Taxonomy" id="311182"/>
    <lineage>
        <taxon>Bacteria</taxon>
        <taxon>Pseudomonadati</taxon>
        <taxon>Pseudomonadota</taxon>
        <taxon>Betaproteobacteria</taxon>
        <taxon>Nitrosomonadales</taxon>
        <taxon>Sterolibacteriaceae</taxon>
        <taxon>Denitratisoma</taxon>
    </lineage>
</organism>
<dbReference type="GO" id="GO:0030313">
    <property type="term" value="C:cell envelope"/>
    <property type="evidence" value="ECO:0007669"/>
    <property type="project" value="UniProtKB-SubCell"/>
</dbReference>
<dbReference type="EC" id="1.97.1.9" evidence="13"/>
<dbReference type="RefSeq" id="WP_197970646.1">
    <property type="nucleotide sequence ID" value="NZ_LR778301.1"/>
</dbReference>
<keyword evidence="11" id="KW-0003">3Fe-4S</keyword>
<evidence type="ECO:0000256" key="9">
    <source>
        <dbReference type="ARBA" id="ARBA00023004"/>
    </source>
</evidence>
<dbReference type="EMBL" id="LR778301">
    <property type="protein sequence ID" value="CAB1370615.1"/>
    <property type="molecule type" value="Genomic_DNA"/>
</dbReference>
<dbReference type="InterPro" id="IPR017896">
    <property type="entry name" value="4Fe4S_Fe-S-bd"/>
</dbReference>
<dbReference type="KEGG" id="doe:DENOEST_3461"/>
<dbReference type="GO" id="GO:0042597">
    <property type="term" value="C:periplasmic space"/>
    <property type="evidence" value="ECO:0007669"/>
    <property type="project" value="InterPro"/>
</dbReference>
<dbReference type="Proteomes" id="UP000515733">
    <property type="component" value="Chromosome"/>
</dbReference>
<accession>A0A6S6Y264</accession>
<reference evidence="13 14" key="1">
    <citation type="submission" date="2020-03" db="EMBL/GenBank/DDBJ databases">
        <authorList>
            <consortium name="Genoscope - CEA"/>
            <person name="William W."/>
        </authorList>
    </citation>
    <scope>NUCLEOTIDE SEQUENCE [LARGE SCALE GENOMIC DNA]</scope>
    <source>
        <strain evidence="14">DSM 16959</strain>
    </source>
</reference>
<dbReference type="GO" id="GO:0051538">
    <property type="term" value="F:3 iron, 4 sulfur cluster binding"/>
    <property type="evidence" value="ECO:0007669"/>
    <property type="project" value="UniProtKB-KW"/>
</dbReference>
<comment type="cofactor">
    <cofactor evidence="2">
        <name>[4Fe-4S] cluster</name>
        <dbReference type="ChEBI" id="CHEBI:49883"/>
    </cofactor>
</comment>
<feature type="domain" description="4Fe-4S ferredoxin-type" evidence="12">
    <location>
        <begin position="158"/>
        <end position="187"/>
    </location>
</feature>
<dbReference type="Gene3D" id="3.30.70.20">
    <property type="match status" value="3"/>
</dbReference>
<evidence type="ECO:0000256" key="5">
    <source>
        <dbReference type="ARBA" id="ARBA00022485"/>
    </source>
</evidence>
<dbReference type="GO" id="GO:0051539">
    <property type="term" value="F:4 iron, 4 sulfur cluster binding"/>
    <property type="evidence" value="ECO:0007669"/>
    <property type="project" value="UniProtKB-KW"/>
</dbReference>
<feature type="domain" description="4Fe-4S ferredoxin-type" evidence="12">
    <location>
        <begin position="6"/>
        <end position="34"/>
    </location>
</feature>
<evidence type="ECO:0000256" key="1">
    <source>
        <dbReference type="ARBA" id="ARBA00001927"/>
    </source>
</evidence>
<feature type="domain" description="4Fe-4S ferredoxin-type" evidence="12">
    <location>
        <begin position="125"/>
        <end position="156"/>
    </location>
</feature>
<keyword evidence="6" id="KW-0479">Metal-binding</keyword>
<keyword evidence="9" id="KW-0408">Iron</keyword>
<protein>
    <submittedName>
        <fullName evidence="13">Selenate reductase subunit beta</fullName>
        <ecNumber evidence="13">1.97.1.9</ecNumber>
    </submittedName>
</protein>
<evidence type="ECO:0000256" key="2">
    <source>
        <dbReference type="ARBA" id="ARBA00001966"/>
    </source>
</evidence>
<evidence type="ECO:0000256" key="10">
    <source>
        <dbReference type="ARBA" id="ARBA00023014"/>
    </source>
</evidence>
<evidence type="ECO:0000313" key="13">
    <source>
        <dbReference type="EMBL" id="CAB1370615.1"/>
    </source>
</evidence>
<dbReference type="PANTHER" id="PTHR43518:SF1">
    <property type="entry name" value="RESPIRATORY NITRATE REDUCTASE 1 BETA CHAIN"/>
    <property type="match status" value="1"/>
</dbReference>
<gene>
    <name evidence="13" type="primary">serB</name>
    <name evidence="13" type="ORF">DENOEST_3461</name>
</gene>
<dbReference type="Pfam" id="PF13247">
    <property type="entry name" value="Fer4_11"/>
    <property type="match status" value="1"/>
</dbReference>
<dbReference type="PROSITE" id="PS51379">
    <property type="entry name" value="4FE4S_FER_2"/>
    <property type="match status" value="3"/>
</dbReference>
<keyword evidence="13" id="KW-0560">Oxidoreductase</keyword>
<keyword evidence="10" id="KW-0411">Iron-sulfur</keyword>
<dbReference type="GO" id="GO:0046872">
    <property type="term" value="F:metal ion binding"/>
    <property type="evidence" value="ECO:0007669"/>
    <property type="project" value="UniProtKB-KW"/>
</dbReference>
<keyword evidence="4" id="KW-0813">Transport</keyword>
<keyword evidence="14" id="KW-1185">Reference proteome</keyword>
<comment type="subcellular location">
    <subcellularLocation>
        <location evidence="3">Cell envelope</location>
    </subcellularLocation>
</comment>
<evidence type="ECO:0000259" key="12">
    <source>
        <dbReference type="PROSITE" id="PS51379"/>
    </source>
</evidence>
<comment type="cofactor">
    <cofactor evidence="1">
        <name>[3Fe-4S] cluster</name>
        <dbReference type="ChEBI" id="CHEBI:21137"/>
    </cofactor>
</comment>
<evidence type="ECO:0000256" key="8">
    <source>
        <dbReference type="ARBA" id="ARBA00022982"/>
    </source>
</evidence>
<keyword evidence="8" id="KW-0249">Electron transport</keyword>
<dbReference type="GO" id="GO:0009055">
    <property type="term" value="F:electron transfer activity"/>
    <property type="evidence" value="ECO:0007669"/>
    <property type="project" value="TreeGrafter"/>
</dbReference>
<dbReference type="InterPro" id="IPR017839">
    <property type="entry name" value="DMSO_Rdtase_II_Fe-S_su"/>
</dbReference>